<protein>
    <recommendedName>
        <fullName evidence="4">DUF3108 domain-containing protein</fullName>
    </recommendedName>
</protein>
<dbReference type="Proteomes" id="UP000239724">
    <property type="component" value="Unassembled WGS sequence"/>
</dbReference>
<evidence type="ECO:0000313" key="2">
    <source>
        <dbReference type="EMBL" id="PPQ27362.1"/>
    </source>
</evidence>
<sequence length="269" mass="29316">MRRGVVFLIGLLLPSAALGQAPPAVHASYATYAAGLEIAHVEAGVSMGPRDYSMDLAYRTTGMAGFLFHGHQYYEVQGVWYGMRPMPNHFVGQGTWHGRERLTDIAYEHGQPRVRRLLPTDDDPREPVPETLQSNSIDILSALMELIRSVGSTGRCDATVRTYDGRRAVEIEAHTVGQEELAPSRRSDFSGSALHCSFSGHMVAGFKIDGNRAREAKPLHGSAWLAPVVAGGPPIPVRMSFETRWFGDATMELTGVRKSRDAALARGSG</sequence>
<evidence type="ECO:0008006" key="4">
    <source>
        <dbReference type="Google" id="ProtNLM"/>
    </source>
</evidence>
<dbReference type="InterPro" id="IPR021457">
    <property type="entry name" value="DUF3108"/>
</dbReference>
<evidence type="ECO:0000313" key="3">
    <source>
        <dbReference type="Proteomes" id="UP000239724"/>
    </source>
</evidence>
<proteinExistence type="predicted"/>
<feature type="chain" id="PRO_5015684693" description="DUF3108 domain-containing protein" evidence="1">
    <location>
        <begin position="20"/>
        <end position="269"/>
    </location>
</feature>
<dbReference type="Pfam" id="PF11306">
    <property type="entry name" value="DUF3108"/>
    <property type="match status" value="1"/>
</dbReference>
<feature type="signal peptide" evidence="1">
    <location>
        <begin position="1"/>
        <end position="19"/>
    </location>
</feature>
<gene>
    <name evidence="2" type="ORF">CCS01_27840</name>
</gene>
<keyword evidence="1" id="KW-0732">Signal</keyword>
<keyword evidence="3" id="KW-1185">Reference proteome</keyword>
<dbReference type="EMBL" id="NHRY01000260">
    <property type="protein sequence ID" value="PPQ27362.1"/>
    <property type="molecule type" value="Genomic_DNA"/>
</dbReference>
<evidence type="ECO:0000256" key="1">
    <source>
        <dbReference type="SAM" id="SignalP"/>
    </source>
</evidence>
<name>A0A2S6MYC2_RHOGL</name>
<dbReference type="AlphaFoldDB" id="A0A2S6MYC2"/>
<accession>A0A2S6MYC2</accession>
<organism evidence="2 3">
    <name type="scientific">Rhodopila globiformis</name>
    <name type="common">Rhodopseudomonas globiformis</name>
    <dbReference type="NCBI Taxonomy" id="1071"/>
    <lineage>
        <taxon>Bacteria</taxon>
        <taxon>Pseudomonadati</taxon>
        <taxon>Pseudomonadota</taxon>
        <taxon>Alphaproteobacteria</taxon>
        <taxon>Acetobacterales</taxon>
        <taxon>Acetobacteraceae</taxon>
        <taxon>Rhodopila</taxon>
    </lineage>
</organism>
<reference evidence="2 3" key="1">
    <citation type="journal article" date="2018" name="Arch. Microbiol.">
        <title>New insights into the metabolic potential of the phototrophic purple bacterium Rhodopila globiformis DSM 161(T) from its draft genome sequence and evidence for a vanadium-dependent nitrogenase.</title>
        <authorList>
            <person name="Imhoff J.F."/>
            <person name="Rahn T."/>
            <person name="Kunzel S."/>
            <person name="Neulinger S.C."/>
        </authorList>
    </citation>
    <scope>NUCLEOTIDE SEQUENCE [LARGE SCALE GENOMIC DNA]</scope>
    <source>
        <strain evidence="2 3">DSM 161</strain>
    </source>
</reference>
<comment type="caution">
    <text evidence="2">The sequence shown here is derived from an EMBL/GenBank/DDBJ whole genome shotgun (WGS) entry which is preliminary data.</text>
</comment>